<dbReference type="SUPFAM" id="SSF81606">
    <property type="entry name" value="PP2C-like"/>
    <property type="match status" value="1"/>
</dbReference>
<dbReference type="SMART" id="SM00332">
    <property type="entry name" value="PP2Cc"/>
    <property type="match status" value="1"/>
</dbReference>
<evidence type="ECO:0000259" key="1">
    <source>
        <dbReference type="PROSITE" id="PS51746"/>
    </source>
</evidence>
<evidence type="ECO:0000313" key="2">
    <source>
        <dbReference type="EMBL" id="KIQ35798.1"/>
    </source>
</evidence>
<gene>
    <name evidence="2" type="ORF">RT97_03235</name>
</gene>
<protein>
    <submittedName>
        <fullName evidence="2">Protein phosphatase</fullName>
    </submittedName>
</protein>
<sequence>MASVGASLFSSRPALCWEFAALTDVGRVRAHNEDAVHVDPELGLTVLADGMGGYKGGEVASAMAVSLLHASFARWFAQAGLQAPARVVRRALQAATDEANASILHAGTTNAELQGMGTTLVLAAFRPQRVLVGHIGDSRCYRLRNNKLELLTRDHSLRQQQLDAGAITPEEALSSPTRNLVTRAVGVEAQVLLEMHEHSARPGDLYMLCSDGLSEMITDAQLFTLLEHDVGLQKKAQLLVAIANDNGGRDNISVVLARADVGDTSRMAR</sequence>
<dbReference type="OrthoDB" id="9801841at2"/>
<feature type="domain" description="PPM-type phosphatase" evidence="1">
    <location>
        <begin position="18"/>
        <end position="259"/>
    </location>
</feature>
<dbReference type="PROSITE" id="PS51746">
    <property type="entry name" value="PPM_2"/>
    <property type="match status" value="1"/>
</dbReference>
<dbReference type="InterPro" id="IPR001932">
    <property type="entry name" value="PPM-type_phosphatase-like_dom"/>
</dbReference>
<dbReference type="RefSeq" id="WP_042577347.1">
    <property type="nucleotide sequence ID" value="NZ_JXQQ01000008.1"/>
</dbReference>
<dbReference type="AlphaFoldDB" id="A0A0D0M291"/>
<comment type="caution">
    <text evidence="2">The sequence shown here is derived from an EMBL/GenBank/DDBJ whole genome shotgun (WGS) entry which is preliminary data.</text>
</comment>
<dbReference type="PANTHER" id="PTHR47992">
    <property type="entry name" value="PROTEIN PHOSPHATASE"/>
    <property type="match status" value="1"/>
</dbReference>
<dbReference type="Pfam" id="PF13672">
    <property type="entry name" value="PP2C_2"/>
    <property type="match status" value="1"/>
</dbReference>
<proteinExistence type="predicted"/>
<dbReference type="SMART" id="SM00331">
    <property type="entry name" value="PP2C_SIG"/>
    <property type="match status" value="1"/>
</dbReference>
<reference evidence="2 3" key="1">
    <citation type="submission" date="2014-12" db="EMBL/GenBank/DDBJ databases">
        <title>16Stimator: statistical estimation of ribosomal gene copy numbers from draft genome assemblies.</title>
        <authorList>
            <person name="Perisin M.A."/>
            <person name="Vetter M."/>
            <person name="Gilbert J.A."/>
            <person name="Bergelson J."/>
        </authorList>
    </citation>
    <scope>NUCLEOTIDE SEQUENCE [LARGE SCALE GENOMIC DNA]</scope>
    <source>
        <strain evidence="2 3">MEDvA23</strain>
    </source>
</reference>
<evidence type="ECO:0000313" key="3">
    <source>
        <dbReference type="Proteomes" id="UP000032067"/>
    </source>
</evidence>
<dbReference type="CDD" id="cd00143">
    <property type="entry name" value="PP2Cc"/>
    <property type="match status" value="1"/>
</dbReference>
<dbReference type="Proteomes" id="UP000032067">
    <property type="component" value="Unassembled WGS sequence"/>
</dbReference>
<dbReference type="EMBL" id="JXQQ01000008">
    <property type="protein sequence ID" value="KIQ35798.1"/>
    <property type="molecule type" value="Genomic_DNA"/>
</dbReference>
<dbReference type="NCBIfam" id="NF033484">
    <property type="entry name" value="Stp1_PP2C_phos"/>
    <property type="match status" value="1"/>
</dbReference>
<dbReference type="GO" id="GO:0004722">
    <property type="term" value="F:protein serine/threonine phosphatase activity"/>
    <property type="evidence" value="ECO:0007669"/>
    <property type="project" value="InterPro"/>
</dbReference>
<organism evidence="2 3">
    <name type="scientific">Variovorax paradoxus</name>
    <dbReference type="NCBI Taxonomy" id="34073"/>
    <lineage>
        <taxon>Bacteria</taxon>
        <taxon>Pseudomonadati</taxon>
        <taxon>Pseudomonadota</taxon>
        <taxon>Betaproteobacteria</taxon>
        <taxon>Burkholderiales</taxon>
        <taxon>Comamonadaceae</taxon>
        <taxon>Variovorax</taxon>
    </lineage>
</organism>
<name>A0A0D0M291_VARPD</name>
<dbReference type="InterPro" id="IPR036457">
    <property type="entry name" value="PPM-type-like_dom_sf"/>
</dbReference>
<dbReference type="InterPro" id="IPR015655">
    <property type="entry name" value="PP2C"/>
</dbReference>
<accession>A0A0D0M291</accession>
<dbReference type="Gene3D" id="3.60.40.10">
    <property type="entry name" value="PPM-type phosphatase domain"/>
    <property type="match status" value="1"/>
</dbReference>